<keyword evidence="1" id="KW-1133">Transmembrane helix</keyword>
<keyword evidence="3" id="KW-1185">Reference proteome</keyword>
<feature type="transmembrane region" description="Helical" evidence="1">
    <location>
        <begin position="70"/>
        <end position="92"/>
    </location>
</feature>
<feature type="transmembrane region" description="Helical" evidence="1">
    <location>
        <begin position="98"/>
        <end position="119"/>
    </location>
</feature>
<dbReference type="NCBIfam" id="NF038065">
    <property type="entry name" value="Pr6Pr"/>
    <property type="match status" value="1"/>
</dbReference>
<evidence type="ECO:0000313" key="2">
    <source>
        <dbReference type="EMBL" id="MFC0682166.1"/>
    </source>
</evidence>
<dbReference type="Proteomes" id="UP001589896">
    <property type="component" value="Unassembled WGS sequence"/>
</dbReference>
<gene>
    <name evidence="2" type="ORF">ACFFGH_30415</name>
</gene>
<keyword evidence="1" id="KW-0472">Membrane</keyword>
<feature type="transmembrane region" description="Helical" evidence="1">
    <location>
        <begin position="131"/>
        <end position="150"/>
    </location>
</feature>
<proteinExistence type="predicted"/>
<protein>
    <submittedName>
        <fullName evidence="2">Pr6Pr family membrane protein</fullName>
    </submittedName>
</protein>
<keyword evidence="1" id="KW-0812">Transmembrane</keyword>
<dbReference type="InterPro" id="IPR049713">
    <property type="entry name" value="Pr6Pr-like"/>
</dbReference>
<feature type="transmembrane region" description="Helical" evidence="1">
    <location>
        <begin position="36"/>
        <end position="58"/>
    </location>
</feature>
<accession>A0ABV6RYW8</accession>
<comment type="caution">
    <text evidence="2">The sequence shown here is derived from an EMBL/GenBank/DDBJ whole genome shotgun (WGS) entry which is preliminary data.</text>
</comment>
<dbReference type="RefSeq" id="WP_386675922.1">
    <property type="nucleotide sequence ID" value="NZ_JBHLTG010000011.1"/>
</dbReference>
<name>A0ABV6RYW8_9GAMM</name>
<organism evidence="2 3">
    <name type="scientific">Lysobacter korlensis</name>
    <dbReference type="NCBI Taxonomy" id="553636"/>
    <lineage>
        <taxon>Bacteria</taxon>
        <taxon>Pseudomonadati</taxon>
        <taxon>Pseudomonadota</taxon>
        <taxon>Gammaproteobacteria</taxon>
        <taxon>Lysobacterales</taxon>
        <taxon>Lysobacteraceae</taxon>
        <taxon>Lysobacter</taxon>
    </lineage>
</organism>
<evidence type="ECO:0000313" key="3">
    <source>
        <dbReference type="Proteomes" id="UP001589896"/>
    </source>
</evidence>
<dbReference type="EMBL" id="JBHLTG010000011">
    <property type="protein sequence ID" value="MFC0682166.1"/>
    <property type="molecule type" value="Genomic_DNA"/>
</dbReference>
<sequence>MIVAAARIAIAALAIGTVIADILLTGFAEGGMDLGNHFGQFTVLSNVFVAGVMLMNVARRARPPSYEPELRGSAVVAVVAAGLLHALLLGGLPAASGQVVNVLLHIVVPALAVLEWALVPSQRSPRWWATFAGLLFPSLFFVYTLIRGALVGWYPYDFVDPTVGGYGELFAGLGTVVVAFLVVSAVVMLVGMLRQAVARSVRTRTEVVA</sequence>
<evidence type="ECO:0000256" key="1">
    <source>
        <dbReference type="SAM" id="Phobius"/>
    </source>
</evidence>
<reference evidence="2 3" key="1">
    <citation type="submission" date="2024-09" db="EMBL/GenBank/DDBJ databases">
        <authorList>
            <person name="Sun Q."/>
            <person name="Mori K."/>
        </authorList>
    </citation>
    <scope>NUCLEOTIDE SEQUENCE [LARGE SCALE GENOMIC DNA]</scope>
    <source>
        <strain evidence="2 3">KCTC 23076</strain>
    </source>
</reference>
<feature type="transmembrane region" description="Helical" evidence="1">
    <location>
        <begin position="170"/>
        <end position="193"/>
    </location>
</feature>